<dbReference type="HOGENOM" id="CLU_013253_3_0_1"/>
<organism evidence="7 8">
    <name type="scientific">Tetraodon nigroviridis</name>
    <name type="common">Spotted green pufferfish</name>
    <name type="synonym">Chelonodon nigroviridis</name>
    <dbReference type="NCBI Taxonomy" id="99883"/>
    <lineage>
        <taxon>Eukaryota</taxon>
        <taxon>Metazoa</taxon>
        <taxon>Chordata</taxon>
        <taxon>Craniata</taxon>
        <taxon>Vertebrata</taxon>
        <taxon>Euteleostomi</taxon>
        <taxon>Actinopterygii</taxon>
        <taxon>Neopterygii</taxon>
        <taxon>Teleostei</taxon>
        <taxon>Neoteleostei</taxon>
        <taxon>Acanthomorphata</taxon>
        <taxon>Eupercaria</taxon>
        <taxon>Tetraodontiformes</taxon>
        <taxon>Tetradontoidea</taxon>
        <taxon>Tetraodontidae</taxon>
        <taxon>Tetraodon</taxon>
    </lineage>
</organism>
<feature type="domain" description="Peptidase A1" evidence="6">
    <location>
        <begin position="64"/>
        <end position="382"/>
    </location>
</feature>
<dbReference type="Pfam" id="PF07966">
    <property type="entry name" value="A1_Propeptide"/>
    <property type="match status" value="1"/>
</dbReference>
<dbReference type="InterPro" id="IPR021109">
    <property type="entry name" value="Peptidase_aspartic_dom_sf"/>
</dbReference>
<dbReference type="SUPFAM" id="SSF50630">
    <property type="entry name" value="Acid proteases"/>
    <property type="match status" value="1"/>
</dbReference>
<feature type="active site" evidence="3">
    <location>
        <position position="268"/>
    </location>
</feature>
<keyword evidence="5" id="KW-0064">Aspartyl protease</keyword>
<accession>H3CB13</accession>
<dbReference type="Gene3D" id="6.10.140.60">
    <property type="match status" value="1"/>
</dbReference>
<evidence type="ECO:0000313" key="8">
    <source>
        <dbReference type="Proteomes" id="UP000007303"/>
    </source>
</evidence>
<dbReference type="Proteomes" id="UP000007303">
    <property type="component" value="Unassembled WGS sequence"/>
</dbReference>
<dbReference type="Pfam" id="PF00026">
    <property type="entry name" value="Asp"/>
    <property type="match status" value="1"/>
</dbReference>
<dbReference type="PROSITE" id="PS00141">
    <property type="entry name" value="ASP_PROTEASE"/>
    <property type="match status" value="2"/>
</dbReference>
<dbReference type="Gene3D" id="2.60.40.1960">
    <property type="match status" value="1"/>
</dbReference>
<evidence type="ECO:0000256" key="1">
    <source>
        <dbReference type="ARBA" id="ARBA00007447"/>
    </source>
</evidence>
<dbReference type="PRINTS" id="PR00792">
    <property type="entry name" value="PEPSIN"/>
</dbReference>
<sequence length="390" mass="43582">RVPLRRMPSIRSRLRALGLLPHYLKEHHPHAFHRRYFQCFPPNASSLRVERFSEKLYNFMDAQYYGEIRLGTPGQNFSVVFDTGSSDLWVPSVYCVSQACAYHRRFKAFDSSTFHHDGRVFEIHYGSGHMMGVMARDTLKINDITVLNQEFGESVYEPGATFVMAHFDGILGMAYPSLAEVLGNPVFDSMMAQKVLEKPVFSFYLSSRKSGSKLQGELLLGGIDEALFTGPINWLPVTAKGYWQIKVDSVAVQGVDSFCPSGCEAIVDTGTSLITGPTRDILRLQQLIGATPTNIGEFLIDCIRLSSLPHVTFVLGGEEYTLTAERYVRRVGQMLGEKEFCFSGFQAADMVTPKGPLWILGDVFLRQYYSVFDRGQDRVGLAPAKQPAGA</sequence>
<protein>
    <submittedName>
        <fullName evidence="7">Nothepsin</fullName>
    </submittedName>
</protein>
<keyword evidence="5" id="KW-0645">Protease</keyword>
<dbReference type="FunFam" id="2.40.70.10:FF:000006">
    <property type="entry name" value="Cathepsin E"/>
    <property type="match status" value="1"/>
</dbReference>
<dbReference type="PANTHER" id="PTHR47966:SF37">
    <property type="entry name" value="CATHEPSIN E-A-LIKE"/>
    <property type="match status" value="1"/>
</dbReference>
<dbReference type="GO" id="GO:0006508">
    <property type="term" value="P:proteolysis"/>
    <property type="evidence" value="ECO:0007669"/>
    <property type="project" value="UniProtKB-KW"/>
</dbReference>
<proteinExistence type="inferred from homology"/>
<keyword evidence="8" id="KW-1185">Reference proteome</keyword>
<evidence type="ECO:0000259" key="6">
    <source>
        <dbReference type="PROSITE" id="PS51767"/>
    </source>
</evidence>
<dbReference type="Gene3D" id="2.40.70.10">
    <property type="entry name" value="Acid Proteases"/>
    <property type="match status" value="2"/>
</dbReference>
<dbReference type="PANTHER" id="PTHR47966">
    <property type="entry name" value="BETA-SITE APP-CLEAVING ENZYME, ISOFORM A-RELATED"/>
    <property type="match status" value="1"/>
</dbReference>
<dbReference type="GeneTree" id="ENSGT00940000164590"/>
<dbReference type="FunFam" id="2.40.70.10:FF:000004">
    <property type="entry name" value="Pepsin A"/>
    <property type="match status" value="1"/>
</dbReference>
<dbReference type="GO" id="GO:0004190">
    <property type="term" value="F:aspartic-type endopeptidase activity"/>
    <property type="evidence" value="ECO:0007669"/>
    <property type="project" value="UniProtKB-KW"/>
</dbReference>
<dbReference type="InterPro" id="IPR012848">
    <property type="entry name" value="Aspartic_peptidase_N"/>
</dbReference>
<evidence type="ECO:0000313" key="7">
    <source>
        <dbReference type="Ensembl" id="ENSTNIP00000005435.1"/>
    </source>
</evidence>
<reference evidence="7" key="2">
    <citation type="submission" date="2025-08" db="UniProtKB">
        <authorList>
            <consortium name="Ensembl"/>
        </authorList>
    </citation>
    <scope>IDENTIFICATION</scope>
</reference>
<dbReference type="InParanoid" id="H3CB13"/>
<dbReference type="InterPro" id="IPR033121">
    <property type="entry name" value="PEPTIDASE_A1"/>
</dbReference>
<comment type="similarity">
    <text evidence="1 5">Belongs to the peptidase A1 family.</text>
</comment>
<dbReference type="STRING" id="99883.ENSTNIP00000005435"/>
<dbReference type="OMA" id="EFWRNHH"/>
<evidence type="ECO:0000256" key="2">
    <source>
        <dbReference type="ARBA" id="ARBA00023157"/>
    </source>
</evidence>
<feature type="disulfide bond" evidence="4">
    <location>
        <begin position="95"/>
        <end position="100"/>
    </location>
</feature>
<reference evidence="8" key="1">
    <citation type="journal article" date="2004" name="Nature">
        <title>Genome duplication in the teleost fish Tetraodon nigroviridis reveals the early vertebrate proto-karyotype.</title>
        <authorList>
            <person name="Jaillon O."/>
            <person name="Aury J.-M."/>
            <person name="Brunet F."/>
            <person name="Petit J.-L."/>
            <person name="Stange-Thomann N."/>
            <person name="Mauceli E."/>
            <person name="Bouneau L."/>
            <person name="Fischer C."/>
            <person name="Ozouf-Costaz C."/>
            <person name="Bernot A."/>
            <person name="Nicaud S."/>
            <person name="Jaffe D."/>
            <person name="Fisher S."/>
            <person name="Lutfalla G."/>
            <person name="Dossat C."/>
            <person name="Segurens B."/>
            <person name="Dasilva C."/>
            <person name="Salanoubat M."/>
            <person name="Levy M."/>
            <person name="Boudet N."/>
            <person name="Castellano S."/>
            <person name="Anthouard V."/>
            <person name="Jubin C."/>
            <person name="Castelli V."/>
            <person name="Katinka M."/>
            <person name="Vacherie B."/>
            <person name="Biemont C."/>
            <person name="Skalli Z."/>
            <person name="Cattolico L."/>
            <person name="Poulain J."/>
            <person name="De Berardinis V."/>
            <person name="Cruaud C."/>
            <person name="Duprat S."/>
            <person name="Brottier P."/>
            <person name="Coutanceau J.-P."/>
            <person name="Gouzy J."/>
            <person name="Parra G."/>
            <person name="Lardier G."/>
            <person name="Chapple C."/>
            <person name="McKernan K.J."/>
            <person name="McEwan P."/>
            <person name="Bosak S."/>
            <person name="Kellis M."/>
            <person name="Volff J.-N."/>
            <person name="Guigo R."/>
            <person name="Zody M.C."/>
            <person name="Mesirov J."/>
            <person name="Lindblad-Toh K."/>
            <person name="Birren B."/>
            <person name="Nusbaum C."/>
            <person name="Kahn D."/>
            <person name="Robinson-Rechavi M."/>
            <person name="Laudet V."/>
            <person name="Schachter V."/>
            <person name="Quetier F."/>
            <person name="Saurin W."/>
            <person name="Scarpelli C."/>
            <person name="Wincker P."/>
            <person name="Lander E.S."/>
            <person name="Weissenbach J."/>
            <person name="Roest Crollius H."/>
        </authorList>
    </citation>
    <scope>NUCLEOTIDE SEQUENCE [LARGE SCALE GENOMIC DNA]</scope>
</reference>
<reference evidence="7" key="3">
    <citation type="submission" date="2025-09" db="UniProtKB">
        <authorList>
            <consortium name="Ensembl"/>
        </authorList>
    </citation>
    <scope>IDENTIFICATION</scope>
</reference>
<keyword evidence="2 4" id="KW-1015">Disulfide bond</keyword>
<evidence type="ECO:0000256" key="3">
    <source>
        <dbReference type="PIRSR" id="PIRSR601461-1"/>
    </source>
</evidence>
<dbReference type="InterPro" id="IPR001969">
    <property type="entry name" value="Aspartic_peptidase_AS"/>
</dbReference>
<dbReference type="PROSITE" id="PS51767">
    <property type="entry name" value="PEPTIDASE_A1"/>
    <property type="match status" value="1"/>
</dbReference>
<evidence type="ECO:0000256" key="4">
    <source>
        <dbReference type="PIRSR" id="PIRSR601461-2"/>
    </source>
</evidence>
<keyword evidence="5" id="KW-0378">Hydrolase</keyword>
<evidence type="ECO:0000256" key="5">
    <source>
        <dbReference type="RuleBase" id="RU000454"/>
    </source>
</evidence>
<dbReference type="InterPro" id="IPR001461">
    <property type="entry name" value="Aspartic_peptidase_A1"/>
</dbReference>
<feature type="disulfide bond" evidence="4">
    <location>
        <begin position="302"/>
        <end position="341"/>
    </location>
</feature>
<name>H3CB13_TETNG</name>
<feature type="disulfide bond" evidence="4">
    <location>
        <begin position="259"/>
        <end position="263"/>
    </location>
</feature>
<dbReference type="Ensembl" id="ENSTNIT00000005581.1">
    <property type="protein sequence ID" value="ENSTNIP00000005435.1"/>
    <property type="gene ID" value="ENSTNIG00000002869.1"/>
</dbReference>
<feature type="active site" evidence="3">
    <location>
        <position position="82"/>
    </location>
</feature>
<dbReference type="AlphaFoldDB" id="H3CB13"/>